<gene>
    <name evidence="1" type="ORF">mv_L527</name>
</gene>
<protein>
    <recommendedName>
        <fullName evidence="2">Glycosyltransferase GTB-type domain-containing protein</fullName>
    </recommendedName>
</protein>
<sequence>MIKFVIVNPFDVILYMMPYTHLFRSMSQLFYKVNSVEYMRNHGIEVIPVINFLDDVNLKYDLMNYNVCEDYYPNNSTSTSELHNIFMKCVNNFINKIKTTDEYNNCVIYGIEPTGFDPFFAWDVYPIIKSKNIKTILYLDDLHAFIMANKCCSITDICQKDITEFKFKDHRLENCNYMLSMSKIFHHIGIYQNKIKFYYVPVDDMIYSMYTPYNHDQRKNKILLTGTIAGYPLRIAVSGAYYNVYNKNHAVAKEYYDILTAIGYHVTSLDNCKTIGLCAYYNRLAEYKGAFVGYFWKPLNHILWKIFEILATGTLLFAEENETLEELGMQKFVHYVPMNENNIFDKEYLDKYLGTEKGKEIAINGYNFIKEFHSNKKNLDYFINMIKSL</sequence>
<name>H2EEA9_9VIRU</name>
<evidence type="ECO:0000313" key="1">
    <source>
        <dbReference type="EMBL" id="AEX62732.1"/>
    </source>
</evidence>
<proteinExistence type="predicted"/>
<organism evidence="1">
    <name type="scientific">Moumouvirus sp. 'Monve'</name>
    <dbReference type="NCBI Taxonomy" id="1128131"/>
    <lineage>
        <taxon>Viruses</taxon>
        <taxon>Varidnaviria</taxon>
        <taxon>Bamfordvirae</taxon>
        <taxon>Nucleocytoviricota</taxon>
        <taxon>Megaviricetes</taxon>
        <taxon>Imitervirales</taxon>
        <taxon>Mimiviridae</taxon>
        <taxon>Megamimivirinae</taxon>
        <taxon>Moumouvirus</taxon>
    </lineage>
</organism>
<evidence type="ECO:0008006" key="2">
    <source>
        <dbReference type="Google" id="ProtNLM"/>
    </source>
</evidence>
<dbReference type="EMBL" id="JN885998">
    <property type="protein sequence ID" value="AEX62732.1"/>
    <property type="molecule type" value="Genomic_DNA"/>
</dbReference>
<accession>H2EEA9</accession>
<reference evidence="1" key="1">
    <citation type="submission" date="2011-10" db="EMBL/GenBank/DDBJ databases">
        <title>Provirophages and transpovirons: unique mobilome of giant viruses.</title>
        <authorList>
            <person name="Desnues C."/>
            <person name="LaScola B."/>
            <person name="Yutin N."/>
            <person name="Fournous G."/>
            <person name="Koonin E."/>
            <person name="Raoult D."/>
        </authorList>
    </citation>
    <scope>NUCLEOTIDE SEQUENCE</scope>
    <source>
        <strain evidence="1">Mv13-mv</strain>
    </source>
</reference>